<dbReference type="InterPro" id="IPR039420">
    <property type="entry name" value="WalR-like"/>
</dbReference>
<dbReference type="EMBL" id="JAVXZY010000001">
    <property type="protein sequence ID" value="MDT8997900.1"/>
    <property type="molecule type" value="Genomic_DNA"/>
</dbReference>
<protein>
    <submittedName>
        <fullName evidence="6">Response regulator transcription factor</fullName>
    </submittedName>
</protein>
<name>A0ABU3P5Q9_9BURK</name>
<dbReference type="InterPro" id="IPR058245">
    <property type="entry name" value="NreC/VraR/RcsB-like_REC"/>
</dbReference>
<sequence length="218" mass="23938">MAVHTPTSTAPIKVLLADDHLIFREGLKLLLQASLPELQIVAETDGLTELKSLVQSLQPELLLLDYHMPGGDTAALLGYFRQRYPELKIVMLTGAQSPLLLRQLVDLGADAVLLKQGSGEELLASLRMVLAGGKVVTEAVQQRIEQASLALTPRELQVMKLIYDGLSNSEIAVNLSLSPKTVDKHRENLMRKMEVNNVTQLVKKVYALKLLETESPAP</sequence>
<comment type="caution">
    <text evidence="6">The sequence shown here is derived from an EMBL/GenBank/DDBJ whole genome shotgun (WGS) entry which is preliminary data.</text>
</comment>
<dbReference type="InterPro" id="IPR011006">
    <property type="entry name" value="CheY-like_superfamily"/>
</dbReference>
<feature type="domain" description="Response regulatory" evidence="5">
    <location>
        <begin position="13"/>
        <end position="130"/>
    </location>
</feature>
<dbReference type="RefSeq" id="WP_315648157.1">
    <property type="nucleotide sequence ID" value="NZ_JAVXZY010000001.1"/>
</dbReference>
<evidence type="ECO:0000259" key="5">
    <source>
        <dbReference type="PROSITE" id="PS50110"/>
    </source>
</evidence>
<accession>A0ABU3P5Q9</accession>
<dbReference type="SMART" id="SM00448">
    <property type="entry name" value="REC"/>
    <property type="match status" value="1"/>
</dbReference>
<dbReference type="PANTHER" id="PTHR43214:SF17">
    <property type="entry name" value="TRANSCRIPTIONAL REGULATORY PROTEIN RCSB"/>
    <property type="match status" value="1"/>
</dbReference>
<dbReference type="SMART" id="SM00421">
    <property type="entry name" value="HTH_LUXR"/>
    <property type="match status" value="1"/>
</dbReference>
<feature type="modified residue" description="4-aspartylphosphate" evidence="3">
    <location>
        <position position="65"/>
    </location>
</feature>
<dbReference type="Proteomes" id="UP001246372">
    <property type="component" value="Unassembled WGS sequence"/>
</dbReference>
<feature type="domain" description="HTH luxR-type" evidence="4">
    <location>
        <begin position="144"/>
        <end position="209"/>
    </location>
</feature>
<dbReference type="InterPro" id="IPR001789">
    <property type="entry name" value="Sig_transdc_resp-reg_receiver"/>
</dbReference>
<evidence type="ECO:0000313" key="7">
    <source>
        <dbReference type="Proteomes" id="UP001246372"/>
    </source>
</evidence>
<dbReference type="InterPro" id="IPR000792">
    <property type="entry name" value="Tscrpt_reg_LuxR_C"/>
</dbReference>
<dbReference type="SUPFAM" id="SSF52172">
    <property type="entry name" value="CheY-like"/>
    <property type="match status" value="1"/>
</dbReference>
<dbReference type="Pfam" id="PF00072">
    <property type="entry name" value="Response_reg"/>
    <property type="match status" value="1"/>
</dbReference>
<dbReference type="PRINTS" id="PR00038">
    <property type="entry name" value="HTHLUXR"/>
</dbReference>
<evidence type="ECO:0000256" key="3">
    <source>
        <dbReference type="PROSITE-ProRule" id="PRU00169"/>
    </source>
</evidence>
<dbReference type="SUPFAM" id="SSF46894">
    <property type="entry name" value="C-terminal effector domain of the bipartite response regulators"/>
    <property type="match status" value="1"/>
</dbReference>
<evidence type="ECO:0000259" key="4">
    <source>
        <dbReference type="PROSITE" id="PS50043"/>
    </source>
</evidence>
<keyword evidence="1 3" id="KW-0597">Phosphoprotein</keyword>
<evidence type="ECO:0000256" key="2">
    <source>
        <dbReference type="ARBA" id="ARBA00023125"/>
    </source>
</evidence>
<dbReference type="InterPro" id="IPR016032">
    <property type="entry name" value="Sig_transdc_resp-reg_C-effctor"/>
</dbReference>
<dbReference type="Pfam" id="PF00196">
    <property type="entry name" value="GerE"/>
    <property type="match status" value="1"/>
</dbReference>
<keyword evidence="7" id="KW-1185">Reference proteome</keyword>
<evidence type="ECO:0000256" key="1">
    <source>
        <dbReference type="ARBA" id="ARBA00022553"/>
    </source>
</evidence>
<organism evidence="6 7">
    <name type="scientific">Roseateles aquae</name>
    <dbReference type="NCBI Taxonomy" id="3077235"/>
    <lineage>
        <taxon>Bacteria</taxon>
        <taxon>Pseudomonadati</taxon>
        <taxon>Pseudomonadota</taxon>
        <taxon>Betaproteobacteria</taxon>
        <taxon>Burkholderiales</taxon>
        <taxon>Sphaerotilaceae</taxon>
        <taxon>Roseateles</taxon>
    </lineage>
</organism>
<gene>
    <name evidence="6" type="ORF">RQP53_01270</name>
</gene>
<dbReference type="Gene3D" id="3.40.50.2300">
    <property type="match status" value="1"/>
</dbReference>
<dbReference type="PANTHER" id="PTHR43214">
    <property type="entry name" value="TWO-COMPONENT RESPONSE REGULATOR"/>
    <property type="match status" value="1"/>
</dbReference>
<reference evidence="6" key="1">
    <citation type="submission" date="2023-09" db="EMBL/GenBank/DDBJ databases">
        <title>Paucibacter sp. APW11 Genome sequencing and assembly.</title>
        <authorList>
            <person name="Kim I."/>
        </authorList>
    </citation>
    <scope>NUCLEOTIDE SEQUENCE</scope>
    <source>
        <strain evidence="6">APW11</strain>
    </source>
</reference>
<dbReference type="PROSITE" id="PS50110">
    <property type="entry name" value="RESPONSE_REGULATORY"/>
    <property type="match status" value="1"/>
</dbReference>
<keyword evidence="2" id="KW-0238">DNA-binding</keyword>
<dbReference type="PROSITE" id="PS50043">
    <property type="entry name" value="HTH_LUXR_2"/>
    <property type="match status" value="1"/>
</dbReference>
<dbReference type="PROSITE" id="PS00622">
    <property type="entry name" value="HTH_LUXR_1"/>
    <property type="match status" value="1"/>
</dbReference>
<dbReference type="CDD" id="cd17535">
    <property type="entry name" value="REC_NarL-like"/>
    <property type="match status" value="1"/>
</dbReference>
<proteinExistence type="predicted"/>
<dbReference type="CDD" id="cd06170">
    <property type="entry name" value="LuxR_C_like"/>
    <property type="match status" value="1"/>
</dbReference>
<evidence type="ECO:0000313" key="6">
    <source>
        <dbReference type="EMBL" id="MDT8997900.1"/>
    </source>
</evidence>